<sequence length="289" mass="32364">MPRPDLALLPLSYRRIPILAVGRDIYLDTRLILRKLETLFPTTTTNTPTLGATNPQDLFVEKLLGRYMVEGPVFGMAAGLVPVEVAQDPTFNKDRKGFILKEWSKEELDGGRADCLNYARNLFGFFEETVLEDGREWVLGKEGPRLADIEGAWAFEFLVNMQLPSKLISEKQYPKVFAWLTRYRAACEAAKASAPKPTTLEGQAAADHILRSEFAELRGSVDENDPLGLKEGVEVEVYPADWVTEHRDRGRLVSLTPDEVTISVESKAGVDFRVHAPRTGFKVIEIGKE</sequence>
<dbReference type="AlphaFoldDB" id="A0A9W8YDN5"/>
<dbReference type="Pfam" id="PF25907">
    <property type="entry name" value="DUF7962"/>
    <property type="match status" value="1"/>
</dbReference>
<feature type="domain" description="DUF7962" evidence="1">
    <location>
        <begin position="78"/>
        <end position="191"/>
    </location>
</feature>
<keyword evidence="3" id="KW-1185">Reference proteome</keyword>
<dbReference type="InterPro" id="IPR036282">
    <property type="entry name" value="Glutathione-S-Trfase_C_sf"/>
</dbReference>
<organism evidence="2 3">
    <name type="scientific">Neocucurbitaria cava</name>
    <dbReference type="NCBI Taxonomy" id="798079"/>
    <lineage>
        <taxon>Eukaryota</taxon>
        <taxon>Fungi</taxon>
        <taxon>Dikarya</taxon>
        <taxon>Ascomycota</taxon>
        <taxon>Pezizomycotina</taxon>
        <taxon>Dothideomycetes</taxon>
        <taxon>Pleosporomycetidae</taxon>
        <taxon>Pleosporales</taxon>
        <taxon>Pleosporineae</taxon>
        <taxon>Cucurbitariaceae</taxon>
        <taxon>Neocucurbitaria</taxon>
    </lineage>
</organism>
<evidence type="ECO:0000313" key="2">
    <source>
        <dbReference type="EMBL" id="KAJ4374779.1"/>
    </source>
</evidence>
<evidence type="ECO:0000259" key="1">
    <source>
        <dbReference type="Pfam" id="PF25907"/>
    </source>
</evidence>
<comment type="caution">
    <text evidence="2">The sequence shown here is derived from an EMBL/GenBank/DDBJ whole genome shotgun (WGS) entry which is preliminary data.</text>
</comment>
<proteinExistence type="predicted"/>
<dbReference type="OrthoDB" id="202840at2759"/>
<name>A0A9W8YDN5_9PLEO</name>
<dbReference type="InterPro" id="IPR058268">
    <property type="entry name" value="DUF7962"/>
</dbReference>
<protein>
    <recommendedName>
        <fullName evidence="1">DUF7962 domain-containing protein</fullName>
    </recommendedName>
</protein>
<evidence type="ECO:0000313" key="3">
    <source>
        <dbReference type="Proteomes" id="UP001140560"/>
    </source>
</evidence>
<accession>A0A9W8YDN5</accession>
<dbReference type="Proteomes" id="UP001140560">
    <property type="component" value="Unassembled WGS sequence"/>
</dbReference>
<gene>
    <name evidence="2" type="ORF">N0V83_001855</name>
</gene>
<dbReference type="Gene3D" id="3.40.30.110">
    <property type="match status" value="2"/>
</dbReference>
<dbReference type="EMBL" id="JAPEUY010000003">
    <property type="protein sequence ID" value="KAJ4374779.1"/>
    <property type="molecule type" value="Genomic_DNA"/>
</dbReference>
<dbReference type="SUPFAM" id="SSF47616">
    <property type="entry name" value="GST C-terminal domain-like"/>
    <property type="match status" value="1"/>
</dbReference>
<reference evidence="2" key="1">
    <citation type="submission" date="2022-10" db="EMBL/GenBank/DDBJ databases">
        <title>Tapping the CABI collections for fungal endophytes: first genome assemblies for Collariella, Neodidymelliopsis, Ascochyta clinopodiicola, Didymella pomorum, Didymosphaeria variabile, Neocosmospora piperis and Neocucurbitaria cava.</title>
        <authorList>
            <person name="Hill R."/>
        </authorList>
    </citation>
    <scope>NUCLEOTIDE SEQUENCE</scope>
    <source>
        <strain evidence="2">IMI 356814</strain>
    </source>
</reference>